<dbReference type="Proteomes" id="UP001642487">
    <property type="component" value="Chromosome 6"/>
</dbReference>
<name>A0ABP0YVJ0_9ROSI</name>
<accession>A0ABP0YVJ0</accession>
<gene>
    <name evidence="3" type="ORF">CITCOLO1_LOCUS16610</name>
</gene>
<evidence type="ECO:0000313" key="4">
    <source>
        <dbReference type="Proteomes" id="UP001642487"/>
    </source>
</evidence>
<evidence type="ECO:0000259" key="2">
    <source>
        <dbReference type="PROSITE" id="PS50095"/>
    </source>
</evidence>
<comment type="caution">
    <text evidence="1">Lacks conserved residue(s) required for the propagation of feature annotation.</text>
</comment>
<dbReference type="SMART" id="SM00308">
    <property type="entry name" value="LH2"/>
    <property type="match status" value="1"/>
</dbReference>
<dbReference type="PROSITE" id="PS50095">
    <property type="entry name" value="PLAT"/>
    <property type="match status" value="1"/>
</dbReference>
<dbReference type="InterPro" id="IPR036392">
    <property type="entry name" value="PLAT/LH2_dom_sf"/>
</dbReference>
<protein>
    <recommendedName>
        <fullName evidence="2">PLAT domain-containing protein</fullName>
    </recommendedName>
</protein>
<dbReference type="Gene3D" id="2.60.60.20">
    <property type="entry name" value="PLAT/LH2 domain"/>
    <property type="match status" value="1"/>
</dbReference>
<feature type="domain" description="PLAT" evidence="2">
    <location>
        <begin position="4"/>
        <end position="127"/>
    </location>
</feature>
<dbReference type="InterPro" id="IPR001024">
    <property type="entry name" value="PLAT/LH2_dom"/>
</dbReference>
<sequence length="138" mass="15996">MSTVQRSVVVIVKPKTKDHFPPDEIISLKFASVDLDSNETEKEFIKCEAEIQQRESGMDYKYKNKINVPEDFGEIGAVIVELQEDVNERFIDSIFIEKQTPHKLVMFSCKSWVQPRGVIGHRRIFFSTKVGLVSWYIN</sequence>
<reference evidence="3 4" key="1">
    <citation type="submission" date="2024-03" db="EMBL/GenBank/DDBJ databases">
        <authorList>
            <person name="Gkanogiannis A."/>
            <person name="Becerra Lopez-Lavalle L."/>
        </authorList>
    </citation>
    <scope>NUCLEOTIDE SEQUENCE [LARGE SCALE GENOMIC DNA]</scope>
</reference>
<organism evidence="3 4">
    <name type="scientific">Citrullus colocynthis</name>
    <name type="common">colocynth</name>
    <dbReference type="NCBI Taxonomy" id="252529"/>
    <lineage>
        <taxon>Eukaryota</taxon>
        <taxon>Viridiplantae</taxon>
        <taxon>Streptophyta</taxon>
        <taxon>Embryophyta</taxon>
        <taxon>Tracheophyta</taxon>
        <taxon>Spermatophyta</taxon>
        <taxon>Magnoliopsida</taxon>
        <taxon>eudicotyledons</taxon>
        <taxon>Gunneridae</taxon>
        <taxon>Pentapetalae</taxon>
        <taxon>rosids</taxon>
        <taxon>fabids</taxon>
        <taxon>Cucurbitales</taxon>
        <taxon>Cucurbitaceae</taxon>
        <taxon>Benincaseae</taxon>
        <taxon>Citrullus</taxon>
    </lineage>
</organism>
<keyword evidence="4" id="KW-1185">Reference proteome</keyword>
<dbReference type="SUPFAM" id="SSF49723">
    <property type="entry name" value="Lipase/lipooxygenase domain (PLAT/LH2 domain)"/>
    <property type="match status" value="1"/>
</dbReference>
<proteinExistence type="predicted"/>
<evidence type="ECO:0000256" key="1">
    <source>
        <dbReference type="PROSITE-ProRule" id="PRU00152"/>
    </source>
</evidence>
<evidence type="ECO:0000313" key="3">
    <source>
        <dbReference type="EMBL" id="CAK9324376.1"/>
    </source>
</evidence>
<dbReference type="EMBL" id="OZ021740">
    <property type="protein sequence ID" value="CAK9324376.1"/>
    <property type="molecule type" value="Genomic_DNA"/>
</dbReference>